<organism evidence="1 2">
    <name type="scientific">Frankia canadensis</name>
    <dbReference type="NCBI Taxonomy" id="1836972"/>
    <lineage>
        <taxon>Bacteria</taxon>
        <taxon>Bacillati</taxon>
        <taxon>Actinomycetota</taxon>
        <taxon>Actinomycetes</taxon>
        <taxon>Frankiales</taxon>
        <taxon>Frankiaceae</taxon>
        <taxon>Frankia</taxon>
    </lineage>
</organism>
<keyword evidence="2" id="KW-1185">Reference proteome</keyword>
<accession>A0A2I2KMR1</accession>
<proteinExistence type="predicted"/>
<protein>
    <submittedName>
        <fullName evidence="1">Uncharacterized protein</fullName>
    </submittedName>
</protein>
<dbReference type="AlphaFoldDB" id="A0A2I2KMR1"/>
<gene>
    <name evidence="1" type="ORF">FRACA_1610011</name>
</gene>
<reference evidence="1 2" key="1">
    <citation type="submission" date="2017-06" db="EMBL/GenBank/DDBJ databases">
        <authorList>
            <person name="Kim H.J."/>
            <person name="Triplett B.A."/>
        </authorList>
    </citation>
    <scope>NUCLEOTIDE SEQUENCE [LARGE SCALE GENOMIC DNA]</scope>
    <source>
        <strain evidence="1">FRACA_ARgP5</strain>
    </source>
</reference>
<evidence type="ECO:0000313" key="2">
    <source>
        <dbReference type="Proteomes" id="UP000234331"/>
    </source>
</evidence>
<name>A0A2I2KMR1_9ACTN</name>
<sequence>MACAVSVAAAASVVLAVSVDGTAPRGHPARRARHRLPMWCGPAFPVTGNRLFRPG</sequence>
<evidence type="ECO:0000313" key="1">
    <source>
        <dbReference type="EMBL" id="SNQ46932.1"/>
    </source>
</evidence>
<dbReference type="EMBL" id="FZMO01000070">
    <property type="protein sequence ID" value="SNQ46932.1"/>
    <property type="molecule type" value="Genomic_DNA"/>
</dbReference>
<dbReference type="Proteomes" id="UP000234331">
    <property type="component" value="Unassembled WGS sequence"/>
</dbReference>